<name>A0A061QXH2_9CHLO</name>
<dbReference type="EMBL" id="GBEZ01023776">
    <property type="protein sequence ID" value="JAC63139.1"/>
    <property type="molecule type" value="Transcribed_RNA"/>
</dbReference>
<organism evidence="1">
    <name type="scientific">Tetraselmis sp. GSL018</name>
    <dbReference type="NCBI Taxonomy" id="582737"/>
    <lineage>
        <taxon>Eukaryota</taxon>
        <taxon>Viridiplantae</taxon>
        <taxon>Chlorophyta</taxon>
        <taxon>core chlorophytes</taxon>
        <taxon>Chlorodendrophyceae</taxon>
        <taxon>Chlorodendrales</taxon>
        <taxon>Chlorodendraceae</taxon>
        <taxon>Tetraselmis</taxon>
    </lineage>
</organism>
<proteinExistence type="predicted"/>
<protein>
    <submittedName>
        <fullName evidence="1">Uncharacterized protein</fullName>
    </submittedName>
</protein>
<feature type="non-terminal residue" evidence="1">
    <location>
        <position position="1"/>
    </location>
</feature>
<gene>
    <name evidence="1" type="ORF">TSPGSL018_21378</name>
</gene>
<sequence length="48" mass="5447">FSTLKWFIGLKTKCGNDEAEASRASLSCDKHVWNSTSEGTKRRLRETT</sequence>
<dbReference type="AlphaFoldDB" id="A0A061QXH2"/>
<reference evidence="1" key="1">
    <citation type="submission" date="2014-05" db="EMBL/GenBank/DDBJ databases">
        <title>The transcriptome of the halophilic microalga Tetraselmis sp. GSL018 isolated from the Great Salt Lake, Utah.</title>
        <authorList>
            <person name="Jinkerson R.E."/>
            <person name="D'Adamo S."/>
            <person name="Posewitz M.C."/>
        </authorList>
    </citation>
    <scope>NUCLEOTIDE SEQUENCE</scope>
    <source>
        <strain evidence="1">GSL018</strain>
    </source>
</reference>
<accession>A0A061QXH2</accession>
<evidence type="ECO:0000313" key="1">
    <source>
        <dbReference type="EMBL" id="JAC63139.1"/>
    </source>
</evidence>